<dbReference type="Proteomes" id="UP000004210">
    <property type="component" value="Unassembled WGS sequence"/>
</dbReference>
<dbReference type="SUPFAM" id="SSF54523">
    <property type="entry name" value="Pili subunits"/>
    <property type="match status" value="1"/>
</dbReference>
<protein>
    <submittedName>
        <fullName evidence="5">Fimbrial protein P9-2</fullName>
    </submittedName>
</protein>
<dbReference type="PROSITE" id="PS00409">
    <property type="entry name" value="PROKAR_NTER_METHYL"/>
    <property type="match status" value="1"/>
</dbReference>
<dbReference type="GO" id="GO:0043107">
    <property type="term" value="P:type IV pilus-dependent motility"/>
    <property type="evidence" value="ECO:0007669"/>
    <property type="project" value="TreeGrafter"/>
</dbReference>
<accession>I4VLY3</accession>
<dbReference type="AlphaFoldDB" id="I4VLY3"/>
<keyword evidence="6" id="KW-1185">Reference proteome</keyword>
<comment type="caution">
    <text evidence="5">The sequence shown here is derived from an EMBL/GenBank/DDBJ whole genome shotgun (WGS) entry which is preliminary data.</text>
</comment>
<proteinExistence type="inferred from homology"/>
<keyword evidence="3" id="KW-0281">Fimbrium</keyword>
<evidence type="ECO:0000256" key="4">
    <source>
        <dbReference type="SAM" id="Phobius"/>
    </source>
</evidence>
<evidence type="ECO:0000256" key="1">
    <source>
        <dbReference type="ARBA" id="ARBA00005233"/>
    </source>
</evidence>
<organism evidence="5 6">
    <name type="scientific">Rhodanobacter fulvus Jip2</name>
    <dbReference type="NCBI Taxonomy" id="1163408"/>
    <lineage>
        <taxon>Bacteria</taxon>
        <taxon>Pseudomonadati</taxon>
        <taxon>Pseudomonadota</taxon>
        <taxon>Gammaproteobacteria</taxon>
        <taxon>Lysobacterales</taxon>
        <taxon>Rhodanobacteraceae</taxon>
        <taxon>Rhodanobacter</taxon>
    </lineage>
</organism>
<dbReference type="EMBL" id="AJXU01000058">
    <property type="protein sequence ID" value="EIL88224.1"/>
    <property type="molecule type" value="Genomic_DNA"/>
</dbReference>
<evidence type="ECO:0000256" key="2">
    <source>
        <dbReference type="ARBA" id="ARBA00022481"/>
    </source>
</evidence>
<dbReference type="InterPro" id="IPR001082">
    <property type="entry name" value="Pilin"/>
</dbReference>
<sequence>MKNMQKGFTLIELMIVVAIIAILAAIAIPAYQDYIIRSQVSEGSTLADGAKTAVAEFYSNTGRMPSTNASAGLAKAESITGSYVSQVAVADGKITATFAKASPQKANTAIDTKTLVLSPVTSAGSTSWTCNGGTVSNKYLPSSCRK</sequence>
<dbReference type="PATRIC" id="fig|1163408.3.peg.2708"/>
<dbReference type="Pfam" id="PF07963">
    <property type="entry name" value="N_methyl"/>
    <property type="match status" value="1"/>
</dbReference>
<dbReference type="GO" id="GO:0044096">
    <property type="term" value="C:type IV pilus"/>
    <property type="evidence" value="ECO:0007669"/>
    <property type="project" value="TreeGrafter"/>
</dbReference>
<dbReference type="Gene3D" id="3.30.700.10">
    <property type="entry name" value="Glycoprotein, Type 4 Pilin"/>
    <property type="match status" value="1"/>
</dbReference>
<gene>
    <name evidence="5" type="ORF">UU9_13321</name>
</gene>
<dbReference type="eggNOG" id="COG4969">
    <property type="taxonomic scope" value="Bacteria"/>
</dbReference>
<name>I4VLY3_9GAMM</name>
<keyword evidence="4" id="KW-1133">Transmembrane helix</keyword>
<evidence type="ECO:0000313" key="5">
    <source>
        <dbReference type="EMBL" id="EIL88224.1"/>
    </source>
</evidence>
<comment type="similarity">
    <text evidence="1 3">Belongs to the N-Me-Phe pilin family.</text>
</comment>
<reference evidence="5 6" key="1">
    <citation type="journal article" date="2012" name="J. Bacteriol.">
        <title>Genome sequences for six rhodanobacter strains, isolated from soils and the terrestrial subsurface, with variable denitrification capabilities.</title>
        <authorList>
            <person name="Kostka J.E."/>
            <person name="Green S.J."/>
            <person name="Rishishwar L."/>
            <person name="Prakash O."/>
            <person name="Katz L.S."/>
            <person name="Marino-Ramirez L."/>
            <person name="Jordan I.K."/>
            <person name="Munk C."/>
            <person name="Ivanova N."/>
            <person name="Mikhailova N."/>
            <person name="Watson D.B."/>
            <person name="Brown S.D."/>
            <person name="Palumbo A.V."/>
            <person name="Brooks S.C."/>
        </authorList>
    </citation>
    <scope>NUCLEOTIDE SEQUENCE [LARGE SCALE GENOMIC DNA]</scope>
    <source>
        <strain evidence="6">Jip2T</strain>
    </source>
</reference>
<feature type="transmembrane region" description="Helical" evidence="4">
    <location>
        <begin position="7"/>
        <end position="31"/>
    </location>
</feature>
<dbReference type="InterPro" id="IPR012902">
    <property type="entry name" value="N_methyl_site"/>
</dbReference>
<dbReference type="RefSeq" id="WP_007082292.1">
    <property type="nucleotide sequence ID" value="NZ_AJXU01000058.1"/>
</dbReference>
<evidence type="ECO:0000256" key="3">
    <source>
        <dbReference type="RuleBase" id="RU000389"/>
    </source>
</evidence>
<keyword evidence="4" id="KW-0472">Membrane</keyword>
<dbReference type="GO" id="GO:0007155">
    <property type="term" value="P:cell adhesion"/>
    <property type="evidence" value="ECO:0007669"/>
    <property type="project" value="InterPro"/>
</dbReference>
<keyword evidence="2" id="KW-0488">Methylation</keyword>
<dbReference type="PANTHER" id="PTHR30093">
    <property type="entry name" value="GENERAL SECRETION PATHWAY PROTEIN G"/>
    <property type="match status" value="1"/>
</dbReference>
<dbReference type="OrthoDB" id="5767514at2"/>
<evidence type="ECO:0000313" key="6">
    <source>
        <dbReference type="Proteomes" id="UP000004210"/>
    </source>
</evidence>
<dbReference type="NCBIfam" id="TIGR02532">
    <property type="entry name" value="IV_pilin_GFxxxE"/>
    <property type="match status" value="1"/>
</dbReference>
<dbReference type="Pfam" id="PF00114">
    <property type="entry name" value="Pilin"/>
    <property type="match status" value="1"/>
</dbReference>
<keyword evidence="4" id="KW-0812">Transmembrane</keyword>
<dbReference type="STRING" id="1163408.UU9_13321"/>
<dbReference type="InterPro" id="IPR045584">
    <property type="entry name" value="Pilin-like"/>
</dbReference>
<dbReference type="PANTHER" id="PTHR30093:SF34">
    <property type="entry name" value="PREPILIN PEPTIDASE-DEPENDENT PROTEIN D"/>
    <property type="match status" value="1"/>
</dbReference>